<keyword evidence="11 12" id="KW-0472">Membrane</keyword>
<evidence type="ECO:0000256" key="5">
    <source>
        <dbReference type="ARBA" id="ARBA00022553"/>
    </source>
</evidence>
<dbReference type="InterPro" id="IPR036097">
    <property type="entry name" value="HisK_dim/P_sf"/>
</dbReference>
<dbReference type="Gene3D" id="3.30.565.10">
    <property type="entry name" value="Histidine kinase-like ATPase, C-terminal domain"/>
    <property type="match status" value="1"/>
</dbReference>
<dbReference type="CDD" id="cd00075">
    <property type="entry name" value="HATPase"/>
    <property type="match status" value="1"/>
</dbReference>
<dbReference type="EMBL" id="JAFREP010000001">
    <property type="protein sequence ID" value="MBO1316952.1"/>
    <property type="molecule type" value="Genomic_DNA"/>
</dbReference>
<keyword evidence="6" id="KW-0808">Transferase</keyword>
<keyword evidence="7" id="KW-0547">Nucleotide-binding</keyword>
<feature type="domain" description="PAS" evidence="14">
    <location>
        <begin position="248"/>
        <end position="288"/>
    </location>
</feature>
<keyword evidence="4" id="KW-1003">Cell membrane</keyword>
<dbReference type="SUPFAM" id="SSF47384">
    <property type="entry name" value="Homodimeric domain of signal transducing histidine kinase"/>
    <property type="match status" value="1"/>
</dbReference>
<dbReference type="CDD" id="cd00130">
    <property type="entry name" value="PAS"/>
    <property type="match status" value="1"/>
</dbReference>
<evidence type="ECO:0000256" key="8">
    <source>
        <dbReference type="ARBA" id="ARBA00022777"/>
    </source>
</evidence>
<dbReference type="RefSeq" id="WP_207856188.1">
    <property type="nucleotide sequence ID" value="NZ_JAFREP010000001.1"/>
</dbReference>
<reference evidence="15" key="1">
    <citation type="submission" date="2021-03" db="EMBL/GenBank/DDBJ databases">
        <authorList>
            <person name="Wang G."/>
        </authorList>
    </citation>
    <scope>NUCLEOTIDE SEQUENCE</scope>
    <source>
        <strain evidence="15">KCTC 12899</strain>
    </source>
</reference>
<dbReference type="InterPro" id="IPR000014">
    <property type="entry name" value="PAS"/>
</dbReference>
<evidence type="ECO:0000256" key="7">
    <source>
        <dbReference type="ARBA" id="ARBA00022741"/>
    </source>
</evidence>
<dbReference type="Pfam" id="PF08448">
    <property type="entry name" value="PAS_4"/>
    <property type="match status" value="1"/>
</dbReference>
<evidence type="ECO:0000256" key="12">
    <source>
        <dbReference type="SAM" id="Phobius"/>
    </source>
</evidence>
<dbReference type="NCBIfam" id="TIGR00229">
    <property type="entry name" value="sensory_box"/>
    <property type="match status" value="1"/>
</dbReference>
<keyword evidence="8" id="KW-0418">Kinase</keyword>
<dbReference type="InterPro" id="IPR003594">
    <property type="entry name" value="HATPase_dom"/>
</dbReference>
<dbReference type="PROSITE" id="PS50109">
    <property type="entry name" value="HIS_KIN"/>
    <property type="match status" value="1"/>
</dbReference>
<dbReference type="AlphaFoldDB" id="A0A8J7U0X0"/>
<keyword evidence="12" id="KW-0812">Transmembrane</keyword>
<dbReference type="InterPro" id="IPR005467">
    <property type="entry name" value="His_kinase_dom"/>
</dbReference>
<protein>
    <recommendedName>
        <fullName evidence="3">histidine kinase</fullName>
        <ecNumber evidence="3">2.7.13.3</ecNumber>
    </recommendedName>
</protein>
<name>A0A8J7U0X0_9BACT</name>
<dbReference type="GO" id="GO:0005524">
    <property type="term" value="F:ATP binding"/>
    <property type="evidence" value="ECO:0007669"/>
    <property type="project" value="UniProtKB-KW"/>
</dbReference>
<proteinExistence type="predicted"/>
<gene>
    <name evidence="15" type="ORF">J3U88_00670</name>
</gene>
<dbReference type="InterPro" id="IPR035965">
    <property type="entry name" value="PAS-like_dom_sf"/>
</dbReference>
<keyword evidence="16" id="KW-1185">Reference proteome</keyword>
<dbReference type="GO" id="GO:0016036">
    <property type="term" value="P:cellular response to phosphate starvation"/>
    <property type="evidence" value="ECO:0007669"/>
    <property type="project" value="TreeGrafter"/>
</dbReference>
<accession>A0A8J7U0X0</accession>
<dbReference type="SMART" id="SM00387">
    <property type="entry name" value="HATPase_c"/>
    <property type="match status" value="1"/>
</dbReference>
<dbReference type="Gene3D" id="6.10.340.10">
    <property type="match status" value="1"/>
</dbReference>
<dbReference type="Pfam" id="PF02518">
    <property type="entry name" value="HATPase_c"/>
    <property type="match status" value="1"/>
</dbReference>
<dbReference type="Gene3D" id="3.30.450.20">
    <property type="entry name" value="PAS domain"/>
    <property type="match status" value="1"/>
</dbReference>
<evidence type="ECO:0000256" key="3">
    <source>
        <dbReference type="ARBA" id="ARBA00012438"/>
    </source>
</evidence>
<dbReference type="CDD" id="cd00082">
    <property type="entry name" value="HisKA"/>
    <property type="match status" value="1"/>
</dbReference>
<dbReference type="GO" id="GO:0004721">
    <property type="term" value="F:phosphoprotein phosphatase activity"/>
    <property type="evidence" value="ECO:0007669"/>
    <property type="project" value="TreeGrafter"/>
</dbReference>
<dbReference type="Proteomes" id="UP000664417">
    <property type="component" value="Unassembled WGS sequence"/>
</dbReference>
<comment type="subcellular location">
    <subcellularLocation>
        <location evidence="2">Cell membrane</location>
    </subcellularLocation>
</comment>
<dbReference type="InterPro" id="IPR004358">
    <property type="entry name" value="Sig_transdc_His_kin-like_C"/>
</dbReference>
<dbReference type="PROSITE" id="PS50112">
    <property type="entry name" value="PAS"/>
    <property type="match status" value="1"/>
</dbReference>
<dbReference type="FunFam" id="3.30.565.10:FF:000006">
    <property type="entry name" value="Sensor histidine kinase WalK"/>
    <property type="match status" value="1"/>
</dbReference>
<evidence type="ECO:0000256" key="2">
    <source>
        <dbReference type="ARBA" id="ARBA00004236"/>
    </source>
</evidence>
<comment type="catalytic activity">
    <reaction evidence="1">
        <text>ATP + protein L-histidine = ADP + protein N-phospho-L-histidine.</text>
        <dbReference type="EC" id="2.7.13.3"/>
    </reaction>
</comment>
<dbReference type="InterPro" id="IPR036890">
    <property type="entry name" value="HATPase_C_sf"/>
</dbReference>
<dbReference type="FunFam" id="1.10.287.130:FF:000008">
    <property type="entry name" value="Two-component sensor histidine kinase"/>
    <property type="match status" value="1"/>
</dbReference>
<evidence type="ECO:0000256" key="10">
    <source>
        <dbReference type="ARBA" id="ARBA00023012"/>
    </source>
</evidence>
<evidence type="ECO:0000256" key="1">
    <source>
        <dbReference type="ARBA" id="ARBA00000085"/>
    </source>
</evidence>
<dbReference type="PANTHER" id="PTHR45453:SF1">
    <property type="entry name" value="PHOSPHATE REGULON SENSOR PROTEIN PHOR"/>
    <property type="match status" value="1"/>
</dbReference>
<feature type="domain" description="Histidine kinase" evidence="13">
    <location>
        <begin position="372"/>
        <end position="588"/>
    </location>
</feature>
<evidence type="ECO:0000313" key="15">
    <source>
        <dbReference type="EMBL" id="MBO1316952.1"/>
    </source>
</evidence>
<keyword evidence="5" id="KW-0597">Phosphoprotein</keyword>
<dbReference type="SUPFAM" id="SSF55785">
    <property type="entry name" value="PYP-like sensor domain (PAS domain)"/>
    <property type="match status" value="1"/>
</dbReference>
<dbReference type="SUPFAM" id="SSF55874">
    <property type="entry name" value="ATPase domain of HSP90 chaperone/DNA topoisomerase II/histidine kinase"/>
    <property type="match status" value="1"/>
</dbReference>
<dbReference type="Gene3D" id="1.10.287.130">
    <property type="match status" value="1"/>
</dbReference>
<comment type="caution">
    <text evidence="15">The sequence shown here is derived from an EMBL/GenBank/DDBJ whole genome shotgun (WGS) entry which is preliminary data.</text>
</comment>
<keyword evidence="10" id="KW-0902">Two-component regulatory system</keyword>
<dbReference type="SMART" id="SM00091">
    <property type="entry name" value="PAS"/>
    <property type="match status" value="1"/>
</dbReference>
<feature type="transmembrane region" description="Helical" evidence="12">
    <location>
        <begin position="172"/>
        <end position="190"/>
    </location>
</feature>
<evidence type="ECO:0000259" key="13">
    <source>
        <dbReference type="PROSITE" id="PS50109"/>
    </source>
</evidence>
<evidence type="ECO:0000256" key="4">
    <source>
        <dbReference type="ARBA" id="ARBA00022475"/>
    </source>
</evidence>
<dbReference type="PRINTS" id="PR00344">
    <property type="entry name" value="BCTRLSENSOR"/>
</dbReference>
<keyword evidence="9" id="KW-0067">ATP-binding</keyword>
<evidence type="ECO:0000256" key="11">
    <source>
        <dbReference type="ARBA" id="ARBA00023136"/>
    </source>
</evidence>
<dbReference type="Pfam" id="PF00512">
    <property type="entry name" value="HisKA"/>
    <property type="match status" value="1"/>
</dbReference>
<evidence type="ECO:0000256" key="6">
    <source>
        <dbReference type="ARBA" id="ARBA00022679"/>
    </source>
</evidence>
<dbReference type="InterPro" id="IPR013656">
    <property type="entry name" value="PAS_4"/>
</dbReference>
<keyword evidence="12" id="KW-1133">Transmembrane helix</keyword>
<dbReference type="PANTHER" id="PTHR45453">
    <property type="entry name" value="PHOSPHATE REGULON SENSOR PROTEIN PHOR"/>
    <property type="match status" value="1"/>
</dbReference>
<dbReference type="InterPro" id="IPR003661">
    <property type="entry name" value="HisK_dim/P_dom"/>
</dbReference>
<dbReference type="EC" id="2.7.13.3" evidence="3"/>
<evidence type="ECO:0000313" key="16">
    <source>
        <dbReference type="Proteomes" id="UP000664417"/>
    </source>
</evidence>
<dbReference type="InterPro" id="IPR050351">
    <property type="entry name" value="BphY/WalK/GraS-like"/>
</dbReference>
<dbReference type="SMART" id="SM00388">
    <property type="entry name" value="HisKA"/>
    <property type="match status" value="1"/>
</dbReference>
<evidence type="ECO:0000259" key="14">
    <source>
        <dbReference type="PROSITE" id="PS50112"/>
    </source>
</evidence>
<dbReference type="GO" id="GO:0005886">
    <property type="term" value="C:plasma membrane"/>
    <property type="evidence" value="ECO:0007669"/>
    <property type="project" value="UniProtKB-SubCell"/>
</dbReference>
<sequence>MRKRKLLWRIFSSFLLITLVALLLVSSFATTSFHNFHLRQTEQELRNSAVLVGARMSDCHPDESFQELDRQFKRLRQDLAHRITIIRADGEVVADTDFDVAQMDNHAERDEIRQAMRGEIAVVRRFSNTLQRKMLFVAIGREMPDGSRVIVRVARSMTTIDRALRTIQIKIAVAWLITAVLATIIILTISRNISRPFEMFKSDAERLFQRMPGEDYPESQALEVEELAEAMNVMLDQLNERSDTIAHQRSEVEAILSSMTEAVLAVDSEGRILKINQATADLFSLDLEACRGVRLQERIRNQQLNEFVARILDGEARGMVEFTLFSPEPKYLESHGALLRDEMNHVLGAVIVINNVTRLKRLETMRSEFVANVSHELRTPVTAIKGFIETLQDGAVHSPDDTRHFLTIIDRHATRLSAIIEDLLSLSKIEQNPGELHVETRALRVVLQNAIRTCSEKHNRPIPIHLSCSDTIEGRFNSSLMEQAVVNLIDNAVKYSSDDQAVEVRGFVHGQALFVEVEDQGRGIPEKHLARLFERFYRVDRARSRDVGGTGLGLSIVKHIAQAHGGTVSVTSEVNRGSTFAITIPLRQDEAP</sequence>
<dbReference type="GO" id="GO:0000155">
    <property type="term" value="F:phosphorelay sensor kinase activity"/>
    <property type="evidence" value="ECO:0007669"/>
    <property type="project" value="InterPro"/>
</dbReference>
<organism evidence="15 16">
    <name type="scientific">Acanthopleuribacter pedis</name>
    <dbReference type="NCBI Taxonomy" id="442870"/>
    <lineage>
        <taxon>Bacteria</taxon>
        <taxon>Pseudomonadati</taxon>
        <taxon>Acidobacteriota</taxon>
        <taxon>Holophagae</taxon>
        <taxon>Acanthopleuribacterales</taxon>
        <taxon>Acanthopleuribacteraceae</taxon>
        <taxon>Acanthopleuribacter</taxon>
    </lineage>
</organism>
<evidence type="ECO:0000256" key="9">
    <source>
        <dbReference type="ARBA" id="ARBA00022840"/>
    </source>
</evidence>